<protein>
    <recommendedName>
        <fullName evidence="6">DUF4424 domain-containing protein</fullName>
    </recommendedName>
</protein>
<dbReference type="Proteomes" id="UP000029846">
    <property type="component" value="Unassembled WGS sequence"/>
</dbReference>
<dbReference type="eggNOG" id="ENOG503138U">
    <property type="taxonomic scope" value="Bacteria"/>
</dbReference>
<dbReference type="STRING" id="376733.SAMN04487972_107138"/>
<dbReference type="EMBL" id="JRKN01000027">
    <property type="protein sequence ID" value="KGJ03034.1"/>
    <property type="molecule type" value="Genomic_DNA"/>
</dbReference>
<dbReference type="InterPro" id="IPR045467">
    <property type="entry name" value="DUF6497"/>
</dbReference>
<accession>A0A099EXY3</accession>
<proteinExistence type="predicted"/>
<evidence type="ECO:0000256" key="1">
    <source>
        <dbReference type="SAM" id="SignalP"/>
    </source>
</evidence>
<reference evidence="3 5" key="3">
    <citation type="submission" date="2016-10" db="EMBL/GenBank/DDBJ databases">
        <authorList>
            <person name="de Groot N.N."/>
        </authorList>
    </citation>
    <scope>NUCLEOTIDE SEQUENCE [LARGE SCALE GENOMIC DNA]</scope>
    <source>
        <strain evidence="3 5">CGMCC 1.6117</strain>
    </source>
</reference>
<dbReference type="AlphaFoldDB" id="A0A099EXY3"/>
<reference evidence="2 4" key="1">
    <citation type="submission" date="2014-09" db="EMBL/GenBank/DDBJ databases">
        <authorList>
            <person name="McGinnis J.M."/>
            <person name="Wolfgang W.J."/>
        </authorList>
    </citation>
    <scope>NUCLEOTIDE SEQUENCE [LARGE SCALE GENOMIC DNA]</scope>
    <source>
        <strain evidence="2 4">JCM 14014</strain>
    </source>
</reference>
<keyword evidence="1" id="KW-0732">Signal</keyword>
<evidence type="ECO:0000313" key="2">
    <source>
        <dbReference type="EMBL" id="KGJ03034.1"/>
    </source>
</evidence>
<name>A0A099EXY3_9RHOB</name>
<feature type="signal peptide" evidence="1">
    <location>
        <begin position="1"/>
        <end position="28"/>
    </location>
</feature>
<dbReference type="EMBL" id="FOJO01000007">
    <property type="protein sequence ID" value="SFA50334.1"/>
    <property type="molecule type" value="Genomic_DNA"/>
</dbReference>
<evidence type="ECO:0000313" key="3">
    <source>
        <dbReference type="EMBL" id="SFA50334.1"/>
    </source>
</evidence>
<sequence length="207" mass="21811">MKGTERIRQALAAGVMLAALAAAPGATALDGTGQEIVLPSGARVRWQETLHDSTNSLGLTYRFRFVMPDLAQQVPATSGAASDFEDAGGPIDIGTETGGDAAVAVEIAPLPGAPATAPQTGSQPQEPDVVPAAPDVLAQDPVHQDIVWLCENWVLPRVASPAPRPTRIIISLVDKETPFDGYDPEVVQLSEAFRLPAGGDRCEWEPW</sequence>
<dbReference type="Proteomes" id="UP000182312">
    <property type="component" value="Unassembled WGS sequence"/>
</dbReference>
<evidence type="ECO:0000313" key="4">
    <source>
        <dbReference type="Proteomes" id="UP000029846"/>
    </source>
</evidence>
<evidence type="ECO:0008006" key="6">
    <source>
        <dbReference type="Google" id="ProtNLM"/>
    </source>
</evidence>
<organism evidence="2 4">
    <name type="scientific">Paracoccus halophilus</name>
    <dbReference type="NCBI Taxonomy" id="376733"/>
    <lineage>
        <taxon>Bacteria</taxon>
        <taxon>Pseudomonadati</taxon>
        <taxon>Pseudomonadota</taxon>
        <taxon>Alphaproteobacteria</taxon>
        <taxon>Rhodobacterales</taxon>
        <taxon>Paracoccaceae</taxon>
        <taxon>Paracoccus</taxon>
    </lineage>
</organism>
<reference evidence="2 4" key="2">
    <citation type="submission" date="2014-10" db="EMBL/GenBank/DDBJ databases">
        <title>Paracoccus sanguinis sp. nov., isolated from clinical specimens of New York State patients.</title>
        <authorList>
            <person name="Mingle L.A."/>
            <person name="Cole J.A."/>
            <person name="Lapierre P."/>
            <person name="Musser K.A."/>
        </authorList>
    </citation>
    <scope>NUCLEOTIDE SEQUENCE [LARGE SCALE GENOMIC DNA]</scope>
    <source>
        <strain evidence="2 4">JCM 14014</strain>
    </source>
</reference>
<dbReference type="Pfam" id="PF20107">
    <property type="entry name" value="DUF6497"/>
    <property type="match status" value="2"/>
</dbReference>
<keyword evidence="4" id="KW-1185">Reference proteome</keyword>
<evidence type="ECO:0000313" key="5">
    <source>
        <dbReference type="Proteomes" id="UP000182312"/>
    </source>
</evidence>
<gene>
    <name evidence="2" type="ORF">IT41_15585</name>
    <name evidence="3" type="ORF">SAMN04487972_107138</name>
</gene>
<dbReference type="RefSeq" id="WP_036742902.1">
    <property type="nucleotide sequence ID" value="NZ_FOJO01000007.1"/>
</dbReference>
<feature type="chain" id="PRO_5010409325" description="DUF4424 domain-containing protein" evidence="1">
    <location>
        <begin position="29"/>
        <end position="207"/>
    </location>
</feature>